<sequence length="191" mass="22713">MNESNHATFIEQLRTYYKVVFRVFYSRGFSVDESRDLTQDVFLQATRSISRFRHESTLNTWLYSIAMNILKNRLRYEHAKKREADMVWLDDHPLDHPALQIPQSQELLPDRQLLNAEKVQFIRKTLPELPDRMRACCHLRFFEQQSYQEIASHLQITPETVRSQVSQGIAKIRAKWRLADRYSLGEELDEA</sequence>
<dbReference type="InterPro" id="IPR013324">
    <property type="entry name" value="RNA_pol_sigma_r3/r4-like"/>
</dbReference>
<dbReference type="InterPro" id="IPR007627">
    <property type="entry name" value="RNA_pol_sigma70_r2"/>
</dbReference>
<dbReference type="InterPro" id="IPR014284">
    <property type="entry name" value="RNA_pol_sigma-70_dom"/>
</dbReference>
<dbReference type="NCBIfam" id="TIGR02937">
    <property type="entry name" value="sigma70-ECF"/>
    <property type="match status" value="1"/>
</dbReference>
<dbReference type="SUPFAM" id="SSF88946">
    <property type="entry name" value="Sigma2 domain of RNA polymerase sigma factors"/>
    <property type="match status" value="1"/>
</dbReference>
<keyword evidence="5" id="KW-0804">Transcription</keyword>
<dbReference type="Gene3D" id="1.10.10.10">
    <property type="entry name" value="Winged helix-like DNA-binding domain superfamily/Winged helix DNA-binding domain"/>
    <property type="match status" value="1"/>
</dbReference>
<evidence type="ECO:0000256" key="1">
    <source>
        <dbReference type="ARBA" id="ARBA00010641"/>
    </source>
</evidence>
<dbReference type="InterPro" id="IPR036388">
    <property type="entry name" value="WH-like_DNA-bd_sf"/>
</dbReference>
<dbReference type="AlphaFoldDB" id="A0A8A4TQU4"/>
<dbReference type="GO" id="GO:0006352">
    <property type="term" value="P:DNA-templated transcription initiation"/>
    <property type="evidence" value="ECO:0007669"/>
    <property type="project" value="InterPro"/>
</dbReference>
<evidence type="ECO:0000313" key="9">
    <source>
        <dbReference type="Proteomes" id="UP000663929"/>
    </source>
</evidence>
<proteinExistence type="inferred from homology"/>
<keyword evidence="4" id="KW-0238">DNA-binding</keyword>
<gene>
    <name evidence="8" type="ORF">J3U87_03245</name>
</gene>
<dbReference type="Proteomes" id="UP000663929">
    <property type="component" value="Chromosome"/>
</dbReference>
<dbReference type="PANTHER" id="PTHR43133:SF51">
    <property type="entry name" value="RNA POLYMERASE SIGMA FACTOR"/>
    <property type="match status" value="1"/>
</dbReference>
<dbReference type="Pfam" id="PF04542">
    <property type="entry name" value="Sigma70_r2"/>
    <property type="match status" value="1"/>
</dbReference>
<dbReference type="Pfam" id="PF04545">
    <property type="entry name" value="Sigma70_r4"/>
    <property type="match status" value="1"/>
</dbReference>
<evidence type="ECO:0000256" key="4">
    <source>
        <dbReference type="ARBA" id="ARBA00023125"/>
    </source>
</evidence>
<dbReference type="SUPFAM" id="SSF88659">
    <property type="entry name" value="Sigma3 and sigma4 domains of RNA polymerase sigma factors"/>
    <property type="match status" value="1"/>
</dbReference>
<evidence type="ECO:0000256" key="2">
    <source>
        <dbReference type="ARBA" id="ARBA00023015"/>
    </source>
</evidence>
<dbReference type="InterPro" id="IPR007630">
    <property type="entry name" value="RNA_pol_sigma70_r4"/>
</dbReference>
<dbReference type="InterPro" id="IPR013325">
    <property type="entry name" value="RNA_pol_sigma_r2"/>
</dbReference>
<dbReference type="CDD" id="cd06171">
    <property type="entry name" value="Sigma70_r4"/>
    <property type="match status" value="1"/>
</dbReference>
<evidence type="ECO:0000313" key="8">
    <source>
        <dbReference type="EMBL" id="QTD51462.1"/>
    </source>
</evidence>
<feature type="domain" description="RNA polymerase sigma-70 region 4" evidence="7">
    <location>
        <begin position="126"/>
        <end position="174"/>
    </location>
</feature>
<protein>
    <submittedName>
        <fullName evidence="8">Sigma-70 family RNA polymerase sigma factor</fullName>
    </submittedName>
</protein>
<organism evidence="8 9">
    <name type="scientific">Sulfidibacter corallicola</name>
    <dbReference type="NCBI Taxonomy" id="2818388"/>
    <lineage>
        <taxon>Bacteria</taxon>
        <taxon>Pseudomonadati</taxon>
        <taxon>Acidobacteriota</taxon>
        <taxon>Holophagae</taxon>
        <taxon>Acanthopleuribacterales</taxon>
        <taxon>Acanthopleuribacteraceae</taxon>
        <taxon>Sulfidibacter</taxon>
    </lineage>
</organism>
<dbReference type="PANTHER" id="PTHR43133">
    <property type="entry name" value="RNA POLYMERASE ECF-TYPE SIGMA FACTO"/>
    <property type="match status" value="1"/>
</dbReference>
<dbReference type="InterPro" id="IPR039425">
    <property type="entry name" value="RNA_pol_sigma-70-like"/>
</dbReference>
<feature type="domain" description="RNA polymerase sigma-70 region 2" evidence="6">
    <location>
        <begin position="14"/>
        <end position="77"/>
    </location>
</feature>
<reference evidence="8" key="1">
    <citation type="submission" date="2021-03" db="EMBL/GenBank/DDBJ databases">
        <title>Acanthopleuribacteraceae sp. M133.</title>
        <authorList>
            <person name="Wang G."/>
        </authorList>
    </citation>
    <scope>NUCLEOTIDE SEQUENCE</scope>
    <source>
        <strain evidence="8">M133</strain>
    </source>
</reference>
<comment type="similarity">
    <text evidence="1">Belongs to the sigma-70 factor family. ECF subfamily.</text>
</comment>
<dbReference type="Gene3D" id="1.10.1740.10">
    <property type="match status" value="1"/>
</dbReference>
<evidence type="ECO:0000259" key="6">
    <source>
        <dbReference type="Pfam" id="PF04542"/>
    </source>
</evidence>
<keyword evidence="9" id="KW-1185">Reference proteome</keyword>
<dbReference type="EMBL" id="CP071793">
    <property type="protein sequence ID" value="QTD51462.1"/>
    <property type="molecule type" value="Genomic_DNA"/>
</dbReference>
<keyword evidence="2" id="KW-0805">Transcription regulation</keyword>
<name>A0A8A4TQU4_SULCO</name>
<evidence type="ECO:0000259" key="7">
    <source>
        <dbReference type="Pfam" id="PF04545"/>
    </source>
</evidence>
<dbReference type="RefSeq" id="WP_237381590.1">
    <property type="nucleotide sequence ID" value="NZ_CP071793.1"/>
</dbReference>
<evidence type="ECO:0000256" key="5">
    <source>
        <dbReference type="ARBA" id="ARBA00023163"/>
    </source>
</evidence>
<accession>A0A8A4TQU4</accession>
<dbReference type="GO" id="GO:0016987">
    <property type="term" value="F:sigma factor activity"/>
    <property type="evidence" value="ECO:0007669"/>
    <property type="project" value="UniProtKB-KW"/>
</dbReference>
<keyword evidence="3" id="KW-0731">Sigma factor</keyword>
<dbReference type="KEGG" id="scor:J3U87_03245"/>
<evidence type="ECO:0000256" key="3">
    <source>
        <dbReference type="ARBA" id="ARBA00023082"/>
    </source>
</evidence>
<dbReference type="GO" id="GO:0003677">
    <property type="term" value="F:DNA binding"/>
    <property type="evidence" value="ECO:0007669"/>
    <property type="project" value="UniProtKB-KW"/>
</dbReference>